<proteinExistence type="predicted"/>
<accession>A0ACB9MMY5</accession>
<evidence type="ECO:0000313" key="1">
    <source>
        <dbReference type="EMBL" id="KAI4324729.1"/>
    </source>
</evidence>
<dbReference type="Proteomes" id="UP001057402">
    <property type="component" value="Chromosome 9"/>
</dbReference>
<protein>
    <submittedName>
        <fullName evidence="1">Uncharacterized protein</fullName>
    </submittedName>
</protein>
<sequence length="218" mass="24733">MHDLIREMGREIVRSESLLLRSPGMKSSSSRLWDWKEARDVVRQKQELPSSLTKLSIVHCSQQLFSNLASLTNLTELELEGACDHLSGIEKLHRLQKLKLDVGDKPVPLSTELGSLSRLEELCLTSSDISSISQLPSSLRELTLVGFKTELLMSSLIMRSAVRLVLSLAERPASTVTTLLYYSDLLPRHLNLERLVLQELLDRENYLFRFIAGILRCF</sequence>
<organism evidence="1 2">
    <name type="scientific">Melastoma candidum</name>
    <dbReference type="NCBI Taxonomy" id="119954"/>
    <lineage>
        <taxon>Eukaryota</taxon>
        <taxon>Viridiplantae</taxon>
        <taxon>Streptophyta</taxon>
        <taxon>Embryophyta</taxon>
        <taxon>Tracheophyta</taxon>
        <taxon>Spermatophyta</taxon>
        <taxon>Magnoliopsida</taxon>
        <taxon>eudicotyledons</taxon>
        <taxon>Gunneridae</taxon>
        <taxon>Pentapetalae</taxon>
        <taxon>rosids</taxon>
        <taxon>malvids</taxon>
        <taxon>Myrtales</taxon>
        <taxon>Melastomataceae</taxon>
        <taxon>Melastomatoideae</taxon>
        <taxon>Melastomateae</taxon>
        <taxon>Melastoma</taxon>
    </lineage>
</organism>
<evidence type="ECO:0000313" key="2">
    <source>
        <dbReference type="Proteomes" id="UP001057402"/>
    </source>
</evidence>
<comment type="caution">
    <text evidence="1">The sequence shown here is derived from an EMBL/GenBank/DDBJ whole genome shotgun (WGS) entry which is preliminary data.</text>
</comment>
<dbReference type="EMBL" id="CM042888">
    <property type="protein sequence ID" value="KAI4324729.1"/>
    <property type="molecule type" value="Genomic_DNA"/>
</dbReference>
<name>A0ACB9MMY5_9MYRT</name>
<keyword evidence="2" id="KW-1185">Reference proteome</keyword>
<reference evidence="2" key="1">
    <citation type="journal article" date="2023" name="Front. Plant Sci.">
        <title>Chromosomal-level genome assembly of Melastoma candidum provides insights into trichome evolution.</title>
        <authorList>
            <person name="Zhong Y."/>
            <person name="Wu W."/>
            <person name="Sun C."/>
            <person name="Zou P."/>
            <person name="Liu Y."/>
            <person name="Dai S."/>
            <person name="Zhou R."/>
        </authorList>
    </citation>
    <scope>NUCLEOTIDE SEQUENCE [LARGE SCALE GENOMIC DNA]</scope>
</reference>
<gene>
    <name evidence="1" type="ORF">MLD38_030187</name>
</gene>